<comment type="caution">
    <text evidence="2">The sequence shown here is derived from an EMBL/GenBank/DDBJ whole genome shotgun (WGS) entry which is preliminary data.</text>
</comment>
<evidence type="ECO:0000259" key="1">
    <source>
        <dbReference type="Pfam" id="PF15579"/>
    </source>
</evidence>
<protein>
    <submittedName>
        <fullName evidence="2">Immunity 52 family protein</fullName>
    </submittedName>
</protein>
<dbReference type="AlphaFoldDB" id="A0AA41WD56"/>
<dbReference type="Proteomes" id="UP001165292">
    <property type="component" value="Unassembled WGS sequence"/>
</dbReference>
<evidence type="ECO:0000313" key="2">
    <source>
        <dbReference type="EMBL" id="MCO7543404.1"/>
    </source>
</evidence>
<evidence type="ECO:0000313" key="3">
    <source>
        <dbReference type="Proteomes" id="UP001165292"/>
    </source>
</evidence>
<accession>A0AA41WD56</accession>
<feature type="domain" description="Immunity protein 52" evidence="1">
    <location>
        <begin position="27"/>
        <end position="228"/>
    </location>
</feature>
<organism evidence="2 3">
    <name type="scientific">Stutzerimonas nitrititolerans</name>
    <dbReference type="NCBI Taxonomy" id="2482751"/>
    <lineage>
        <taxon>Bacteria</taxon>
        <taxon>Pseudomonadati</taxon>
        <taxon>Pseudomonadota</taxon>
        <taxon>Gammaproteobacteria</taxon>
        <taxon>Pseudomonadales</taxon>
        <taxon>Pseudomonadaceae</taxon>
        <taxon>Stutzerimonas</taxon>
    </lineage>
</organism>
<gene>
    <name evidence="2" type="ORF">NJF43_01395</name>
</gene>
<dbReference type="RefSeq" id="WP_181075546.1">
    <property type="nucleotide sequence ID" value="NZ_DALZGY010000131.1"/>
</dbReference>
<name>A0AA41WD56_9GAMM</name>
<proteinExistence type="predicted"/>
<dbReference type="InterPro" id="IPR028969">
    <property type="entry name" value="Imm52"/>
</dbReference>
<dbReference type="Pfam" id="PF15579">
    <property type="entry name" value="Imm52"/>
    <property type="match status" value="1"/>
</dbReference>
<sequence length="239" mass="27098">MNNFQSFVFQMRFDKQAISKVSHDEQIERIFRYLHALGELRPLLGRWFLQADSLSEALSLNVMNAPHLLEQAVTKNFDADFPAWLSLSVWNGEQNPLKGGLSFQYDAHDMESVASMGFEDAGALVMALDDPQPILLAMMRIAVSIWPEIDWGVIAPEEYYLDGKVFPDRQTIGWIGFCPHALHPRDYPDATKLVELPGRGTLVVSCPEVMDPANREHFRAVGTIDTKLVELDYLPMFNN</sequence>
<dbReference type="EMBL" id="JAMYBS010000001">
    <property type="protein sequence ID" value="MCO7543404.1"/>
    <property type="molecule type" value="Genomic_DNA"/>
</dbReference>
<reference evidence="2" key="1">
    <citation type="submission" date="2022-06" db="EMBL/GenBank/DDBJ databases">
        <title>Detection of beta-lactamases in bacteria of animal origin.</title>
        <authorList>
            <person name="Mlynarcik P."/>
            <person name="Zdarska V."/>
            <person name="Chudobova H."/>
            <person name="Prochazkova P."/>
            <person name="Hricova K."/>
            <person name="Mezerova K."/>
            <person name="Bardon J."/>
            <person name="Dolejska M."/>
            <person name="Sukkar I."/>
            <person name="Kolar M."/>
        </authorList>
    </citation>
    <scope>NUCLEOTIDE SEQUENCE</scope>
    <source>
        <strain evidence="2">S 300-3</strain>
    </source>
</reference>